<organism evidence="1 2">
    <name type="scientific">Araneus ventricosus</name>
    <name type="common">Orbweaver spider</name>
    <name type="synonym">Epeira ventricosa</name>
    <dbReference type="NCBI Taxonomy" id="182803"/>
    <lineage>
        <taxon>Eukaryota</taxon>
        <taxon>Metazoa</taxon>
        <taxon>Ecdysozoa</taxon>
        <taxon>Arthropoda</taxon>
        <taxon>Chelicerata</taxon>
        <taxon>Arachnida</taxon>
        <taxon>Araneae</taxon>
        <taxon>Araneomorphae</taxon>
        <taxon>Entelegynae</taxon>
        <taxon>Araneoidea</taxon>
        <taxon>Araneidae</taxon>
        <taxon>Araneus</taxon>
    </lineage>
</organism>
<gene>
    <name evidence="1" type="ORF">AVEN_155964_1</name>
</gene>
<keyword evidence="2" id="KW-1185">Reference proteome</keyword>
<accession>A0A4Y2E5V3</accession>
<comment type="caution">
    <text evidence="1">The sequence shown here is derived from an EMBL/GenBank/DDBJ whole genome shotgun (WGS) entry which is preliminary data.</text>
</comment>
<reference evidence="1 2" key="1">
    <citation type="journal article" date="2019" name="Sci. Rep.">
        <title>Orb-weaving spider Araneus ventricosus genome elucidates the spidroin gene catalogue.</title>
        <authorList>
            <person name="Kono N."/>
            <person name="Nakamura H."/>
            <person name="Ohtoshi R."/>
            <person name="Moran D.A.P."/>
            <person name="Shinohara A."/>
            <person name="Yoshida Y."/>
            <person name="Fujiwara M."/>
            <person name="Mori M."/>
            <person name="Tomita M."/>
            <person name="Arakawa K."/>
        </authorList>
    </citation>
    <scope>NUCLEOTIDE SEQUENCE [LARGE SCALE GENOMIC DNA]</scope>
</reference>
<proteinExistence type="predicted"/>
<evidence type="ECO:0000313" key="2">
    <source>
        <dbReference type="Proteomes" id="UP000499080"/>
    </source>
</evidence>
<dbReference type="Proteomes" id="UP000499080">
    <property type="component" value="Unassembled WGS sequence"/>
</dbReference>
<evidence type="ECO:0000313" key="1">
    <source>
        <dbReference type="EMBL" id="GBM23716.1"/>
    </source>
</evidence>
<dbReference type="EMBL" id="BGPR01168900">
    <property type="protein sequence ID" value="GBM23716.1"/>
    <property type="molecule type" value="Genomic_DNA"/>
</dbReference>
<protein>
    <submittedName>
        <fullName evidence="1">Uncharacterized protein</fullName>
    </submittedName>
</protein>
<dbReference type="AlphaFoldDB" id="A0A4Y2E5V3"/>
<name>A0A4Y2E5V3_ARAVE</name>
<sequence>MMILSASGPGSVKYANVWRVPASRNSASCSTAPTARALSASAEQIGSEPAGPTILSPEGNPLATARTTLFTLLCLIEQIQKNLVYTFYCSILKRLLQFKEFLEIFVNYLV</sequence>